<evidence type="ECO:0000313" key="2">
    <source>
        <dbReference type="EMBL" id="MBB6476855.1"/>
    </source>
</evidence>
<organism evidence="2 3">
    <name type="scientific">Sphaerisporangium rubeum</name>
    <dbReference type="NCBI Taxonomy" id="321317"/>
    <lineage>
        <taxon>Bacteria</taxon>
        <taxon>Bacillati</taxon>
        <taxon>Actinomycetota</taxon>
        <taxon>Actinomycetes</taxon>
        <taxon>Streptosporangiales</taxon>
        <taxon>Streptosporangiaceae</taxon>
        <taxon>Sphaerisporangium</taxon>
    </lineage>
</organism>
<reference evidence="2 3" key="1">
    <citation type="submission" date="2020-08" db="EMBL/GenBank/DDBJ databases">
        <title>Sequencing the genomes of 1000 actinobacteria strains.</title>
        <authorList>
            <person name="Klenk H.-P."/>
        </authorList>
    </citation>
    <scope>NUCLEOTIDE SEQUENCE [LARGE SCALE GENOMIC DNA]</scope>
    <source>
        <strain evidence="2 3">DSM 44936</strain>
    </source>
</reference>
<protein>
    <submittedName>
        <fullName evidence="2">Uncharacterized protein</fullName>
    </submittedName>
</protein>
<gene>
    <name evidence="2" type="ORF">BJ992_006286</name>
</gene>
<proteinExistence type="predicted"/>
<dbReference type="EMBL" id="JACHIU010000001">
    <property type="protein sequence ID" value="MBB6476855.1"/>
    <property type="molecule type" value="Genomic_DNA"/>
</dbReference>
<evidence type="ECO:0000256" key="1">
    <source>
        <dbReference type="SAM" id="MobiDB-lite"/>
    </source>
</evidence>
<comment type="caution">
    <text evidence="2">The sequence shown here is derived from an EMBL/GenBank/DDBJ whole genome shotgun (WGS) entry which is preliminary data.</text>
</comment>
<dbReference type="AlphaFoldDB" id="A0A7X0M9P4"/>
<keyword evidence="3" id="KW-1185">Reference proteome</keyword>
<accession>A0A7X0M9P4</accession>
<sequence>MNGSTGKRGAAHDLSAPGSESHDKLRLPSVIGADRH</sequence>
<evidence type="ECO:0000313" key="3">
    <source>
        <dbReference type="Proteomes" id="UP000555564"/>
    </source>
</evidence>
<feature type="region of interest" description="Disordered" evidence="1">
    <location>
        <begin position="1"/>
        <end position="36"/>
    </location>
</feature>
<dbReference type="Proteomes" id="UP000555564">
    <property type="component" value="Unassembled WGS sequence"/>
</dbReference>
<name>A0A7X0M9P4_9ACTN</name>